<proteinExistence type="predicted"/>
<evidence type="ECO:0000313" key="3">
    <source>
        <dbReference type="Proteomes" id="UP001159405"/>
    </source>
</evidence>
<name>A0ABN8N9L6_9CNID</name>
<dbReference type="InterPro" id="IPR050111">
    <property type="entry name" value="C-type_lectin/snaclec_domain"/>
</dbReference>
<comment type="caution">
    <text evidence="2">The sequence shown here is derived from an EMBL/GenBank/DDBJ whole genome shotgun (WGS) entry which is preliminary data.</text>
</comment>
<dbReference type="SUPFAM" id="SSF56436">
    <property type="entry name" value="C-type lectin-like"/>
    <property type="match status" value="2"/>
</dbReference>
<feature type="domain" description="C-type lectin" evidence="1">
    <location>
        <begin position="138"/>
        <end position="261"/>
    </location>
</feature>
<dbReference type="PROSITE" id="PS50041">
    <property type="entry name" value="C_TYPE_LECTIN_2"/>
    <property type="match status" value="2"/>
</dbReference>
<sequence length="268" mass="31065">MQFKTYCYFVSSSIKTWHQAQAYCKGLGGELVKINSDEENEFVLKLVHKRAPSVSMIWIGLQWNARVRGFIWSDLSIPKYRNWAPWEPNGNAREPCGNMWTGNTTVLPTHAPGYWNDRICQLMPRFPCYHCPRDWMQFKSYCYFVSSSIKTWDQAQAYCKGLGGELVKINSDEENEFVLNKRAPSVSMIWIGLQWNTRVRGFIWSDLSIPKYRNWAPREPNGKAREPCGNMWTGNTTVLPTHAPGYWNDRICQLMPRFPCGLVCKSLA</sequence>
<keyword evidence="3" id="KW-1185">Reference proteome</keyword>
<dbReference type="Gene3D" id="3.10.100.10">
    <property type="entry name" value="Mannose-Binding Protein A, subunit A"/>
    <property type="match status" value="2"/>
</dbReference>
<dbReference type="InterPro" id="IPR016186">
    <property type="entry name" value="C-type_lectin-like/link_sf"/>
</dbReference>
<organism evidence="2 3">
    <name type="scientific">Porites lobata</name>
    <dbReference type="NCBI Taxonomy" id="104759"/>
    <lineage>
        <taxon>Eukaryota</taxon>
        <taxon>Metazoa</taxon>
        <taxon>Cnidaria</taxon>
        <taxon>Anthozoa</taxon>
        <taxon>Hexacorallia</taxon>
        <taxon>Scleractinia</taxon>
        <taxon>Fungiina</taxon>
        <taxon>Poritidae</taxon>
        <taxon>Porites</taxon>
    </lineage>
</organism>
<gene>
    <name evidence="2" type="ORF">PLOB_00003025</name>
</gene>
<dbReference type="EMBL" id="CALNXK010000011">
    <property type="protein sequence ID" value="CAH3043608.1"/>
    <property type="molecule type" value="Genomic_DNA"/>
</dbReference>
<evidence type="ECO:0000313" key="2">
    <source>
        <dbReference type="EMBL" id="CAH3043608.1"/>
    </source>
</evidence>
<protein>
    <recommendedName>
        <fullName evidence="1">C-type lectin domain-containing protein</fullName>
    </recommendedName>
</protein>
<dbReference type="Proteomes" id="UP001159405">
    <property type="component" value="Unassembled WGS sequence"/>
</dbReference>
<dbReference type="PANTHER" id="PTHR22803">
    <property type="entry name" value="MANNOSE, PHOSPHOLIPASE, LECTIN RECEPTOR RELATED"/>
    <property type="match status" value="1"/>
</dbReference>
<dbReference type="Pfam" id="PF00059">
    <property type="entry name" value="Lectin_C"/>
    <property type="match status" value="2"/>
</dbReference>
<dbReference type="SMART" id="SM00034">
    <property type="entry name" value="CLECT"/>
    <property type="match status" value="2"/>
</dbReference>
<evidence type="ECO:0000259" key="1">
    <source>
        <dbReference type="PROSITE" id="PS50041"/>
    </source>
</evidence>
<reference evidence="2 3" key="1">
    <citation type="submission" date="2022-05" db="EMBL/GenBank/DDBJ databases">
        <authorList>
            <consortium name="Genoscope - CEA"/>
            <person name="William W."/>
        </authorList>
    </citation>
    <scope>NUCLEOTIDE SEQUENCE [LARGE SCALE GENOMIC DNA]</scope>
</reference>
<accession>A0ABN8N9L6</accession>
<dbReference type="CDD" id="cd00037">
    <property type="entry name" value="CLECT"/>
    <property type="match status" value="2"/>
</dbReference>
<feature type="non-terminal residue" evidence="2">
    <location>
        <position position="268"/>
    </location>
</feature>
<dbReference type="InterPro" id="IPR016187">
    <property type="entry name" value="CTDL_fold"/>
</dbReference>
<dbReference type="InterPro" id="IPR001304">
    <property type="entry name" value="C-type_lectin-like"/>
</dbReference>
<feature type="domain" description="C-type lectin" evidence="1">
    <location>
        <begin position="3"/>
        <end position="129"/>
    </location>
</feature>